<dbReference type="PROSITE" id="PS00409">
    <property type="entry name" value="PROKAR_NTER_METHYL"/>
    <property type="match status" value="1"/>
</dbReference>
<dbReference type="NCBIfam" id="TIGR02532">
    <property type="entry name" value="IV_pilin_GFxxxE"/>
    <property type="match status" value="1"/>
</dbReference>
<evidence type="ECO:0000256" key="1">
    <source>
        <dbReference type="SAM" id="Phobius"/>
    </source>
</evidence>
<proteinExistence type="predicted"/>
<dbReference type="Gene3D" id="3.30.700.10">
    <property type="entry name" value="Glycoprotein, Type 4 Pilin"/>
    <property type="match status" value="1"/>
</dbReference>
<feature type="transmembrane region" description="Helical" evidence="1">
    <location>
        <begin position="20"/>
        <end position="41"/>
    </location>
</feature>
<dbReference type="RefSeq" id="WP_283434079.1">
    <property type="nucleotide sequence ID" value="NZ_CAWLDM010000001.1"/>
</dbReference>
<keyword evidence="1" id="KW-0812">Transmembrane</keyword>
<comment type="caution">
    <text evidence="2">The sequence shown here is derived from an EMBL/GenBank/DDBJ whole genome shotgun (WGS) entry which is preliminary data.</text>
</comment>
<dbReference type="InterPro" id="IPR045584">
    <property type="entry name" value="Pilin-like"/>
</dbReference>
<name>A0ABY1QEI8_9BACT</name>
<dbReference type="SUPFAM" id="SSF54523">
    <property type="entry name" value="Pili subunits"/>
    <property type="match status" value="1"/>
</dbReference>
<reference evidence="2 3" key="1">
    <citation type="submission" date="2017-05" db="EMBL/GenBank/DDBJ databases">
        <authorList>
            <person name="Varghese N."/>
            <person name="Submissions S."/>
        </authorList>
    </citation>
    <scope>NUCLEOTIDE SEQUENCE [LARGE SCALE GENOMIC DNA]</scope>
    <source>
        <strain evidence="2 3">DSM 25457</strain>
    </source>
</reference>
<evidence type="ECO:0000313" key="2">
    <source>
        <dbReference type="EMBL" id="SMP68794.1"/>
    </source>
</evidence>
<sequence length="121" mass="13225">MIYKTSRHAGRLRSRAGFSLLEIVAAVVITSMLAVAGFSMMSGRSDVAHSRTCQGHRVSLQSQVELYQQETGRWPDSSMTNITNSDYAGKTLPRCPVAAKTGGSNYLLRSGKVTCQYHPDN</sequence>
<dbReference type="EMBL" id="FXUG01000011">
    <property type="protein sequence ID" value="SMP68794.1"/>
    <property type="molecule type" value="Genomic_DNA"/>
</dbReference>
<keyword evidence="1" id="KW-0472">Membrane</keyword>
<accession>A0ABY1QEI8</accession>
<keyword evidence="1" id="KW-1133">Transmembrane helix</keyword>
<dbReference type="Pfam" id="PF07963">
    <property type="entry name" value="N_methyl"/>
    <property type="match status" value="1"/>
</dbReference>
<protein>
    <submittedName>
        <fullName evidence="2">Prepilin-type N-terminal cleavage/methylation domain-containing protein</fullName>
    </submittedName>
</protein>
<gene>
    <name evidence="2" type="ORF">SAMN06265222_111113</name>
</gene>
<keyword evidence="3" id="KW-1185">Reference proteome</keyword>
<organism evidence="2 3">
    <name type="scientific">Neorhodopirellula lusitana</name>
    <dbReference type="NCBI Taxonomy" id="445327"/>
    <lineage>
        <taxon>Bacteria</taxon>
        <taxon>Pseudomonadati</taxon>
        <taxon>Planctomycetota</taxon>
        <taxon>Planctomycetia</taxon>
        <taxon>Pirellulales</taxon>
        <taxon>Pirellulaceae</taxon>
        <taxon>Neorhodopirellula</taxon>
    </lineage>
</organism>
<dbReference type="InterPro" id="IPR012902">
    <property type="entry name" value="N_methyl_site"/>
</dbReference>
<dbReference type="Proteomes" id="UP001158067">
    <property type="component" value="Unassembled WGS sequence"/>
</dbReference>
<evidence type="ECO:0000313" key="3">
    <source>
        <dbReference type="Proteomes" id="UP001158067"/>
    </source>
</evidence>